<evidence type="ECO:0000256" key="4">
    <source>
        <dbReference type="RuleBase" id="RU000363"/>
    </source>
</evidence>
<dbReference type="InterPro" id="IPR020904">
    <property type="entry name" value="Sc_DH/Rdtase_CS"/>
</dbReference>
<dbReference type="InterPro" id="IPR036291">
    <property type="entry name" value="NAD(P)-bd_dom_sf"/>
</dbReference>
<comment type="similarity">
    <text evidence="1 4">Belongs to the short-chain dehydrogenases/reductases (SDR) family.</text>
</comment>
<dbReference type="InterPro" id="IPR057326">
    <property type="entry name" value="KR_dom"/>
</dbReference>
<evidence type="ECO:0000256" key="1">
    <source>
        <dbReference type="ARBA" id="ARBA00006484"/>
    </source>
</evidence>
<dbReference type="PRINTS" id="PR00080">
    <property type="entry name" value="SDRFAMILY"/>
</dbReference>
<protein>
    <submittedName>
        <fullName evidence="6">SDR family oxidoreductase</fullName>
    </submittedName>
</protein>
<accession>A0ABP4BXX8</accession>
<dbReference type="SMART" id="SM00822">
    <property type="entry name" value="PKS_KR"/>
    <property type="match status" value="1"/>
</dbReference>
<sequence>MKRYSDRRVLVTGAASGIGRSVVLRLLAEGGRVVAVDVAKEGLEETARLATEAGNGGRLVTDVIDISDETAVNEGVATAITGLGGLDVLVNAAGMLRGAHTHECELDLWNRVIGINLTGTFLMTRAVLPALLESGRGVVVNFSSTSAQFGHPYMAAYSASKGGILSFTHSIAQEYAKQGLRAVNIMPGGVSSGITNNIASLVPEDVDWNLFLKLNAVIGQGFGQPEDIAGVVAMVGSDDGAFITGTEIRVDGGAHQ</sequence>
<evidence type="ECO:0000259" key="5">
    <source>
        <dbReference type="SMART" id="SM00822"/>
    </source>
</evidence>
<dbReference type="CDD" id="cd05233">
    <property type="entry name" value="SDR_c"/>
    <property type="match status" value="1"/>
</dbReference>
<dbReference type="PRINTS" id="PR00081">
    <property type="entry name" value="GDHRDH"/>
</dbReference>
<evidence type="ECO:0000256" key="3">
    <source>
        <dbReference type="ARBA" id="ARBA00023027"/>
    </source>
</evidence>
<keyword evidence="7" id="KW-1185">Reference proteome</keyword>
<proteinExistence type="inferred from homology"/>
<dbReference type="SUPFAM" id="SSF51735">
    <property type="entry name" value="NAD(P)-binding Rossmann-fold domains"/>
    <property type="match status" value="1"/>
</dbReference>
<dbReference type="PANTHER" id="PTHR24321:SF8">
    <property type="entry name" value="ESTRADIOL 17-BETA-DEHYDROGENASE 8-RELATED"/>
    <property type="match status" value="1"/>
</dbReference>
<feature type="domain" description="Ketoreductase" evidence="5">
    <location>
        <begin position="7"/>
        <end position="194"/>
    </location>
</feature>
<evidence type="ECO:0000313" key="6">
    <source>
        <dbReference type="EMBL" id="GAA0956900.1"/>
    </source>
</evidence>
<comment type="caution">
    <text evidence="6">The sequence shown here is derived from an EMBL/GenBank/DDBJ whole genome shotgun (WGS) entry which is preliminary data.</text>
</comment>
<organism evidence="6 7">
    <name type="scientific">Actinocorallia libanotica</name>
    <dbReference type="NCBI Taxonomy" id="46162"/>
    <lineage>
        <taxon>Bacteria</taxon>
        <taxon>Bacillati</taxon>
        <taxon>Actinomycetota</taxon>
        <taxon>Actinomycetes</taxon>
        <taxon>Streptosporangiales</taxon>
        <taxon>Thermomonosporaceae</taxon>
        <taxon>Actinocorallia</taxon>
    </lineage>
</organism>
<evidence type="ECO:0000256" key="2">
    <source>
        <dbReference type="ARBA" id="ARBA00023002"/>
    </source>
</evidence>
<dbReference type="RefSeq" id="WP_344242729.1">
    <property type="nucleotide sequence ID" value="NZ_BAAAHH010000018.1"/>
</dbReference>
<gene>
    <name evidence="6" type="ORF">GCM10009550_43480</name>
</gene>
<dbReference type="Pfam" id="PF00106">
    <property type="entry name" value="adh_short"/>
    <property type="match status" value="1"/>
</dbReference>
<dbReference type="PANTHER" id="PTHR24321">
    <property type="entry name" value="DEHYDROGENASES, SHORT CHAIN"/>
    <property type="match status" value="1"/>
</dbReference>
<name>A0ABP4BXX8_9ACTN</name>
<evidence type="ECO:0000313" key="7">
    <source>
        <dbReference type="Proteomes" id="UP001500665"/>
    </source>
</evidence>
<dbReference type="InterPro" id="IPR002347">
    <property type="entry name" value="SDR_fam"/>
</dbReference>
<keyword evidence="3" id="KW-0520">NAD</keyword>
<dbReference type="PROSITE" id="PS00061">
    <property type="entry name" value="ADH_SHORT"/>
    <property type="match status" value="1"/>
</dbReference>
<keyword evidence="2" id="KW-0560">Oxidoreductase</keyword>
<dbReference type="EMBL" id="BAAAHH010000018">
    <property type="protein sequence ID" value="GAA0956900.1"/>
    <property type="molecule type" value="Genomic_DNA"/>
</dbReference>
<dbReference type="Proteomes" id="UP001500665">
    <property type="component" value="Unassembled WGS sequence"/>
</dbReference>
<reference evidence="7" key="1">
    <citation type="journal article" date="2019" name="Int. J. Syst. Evol. Microbiol.">
        <title>The Global Catalogue of Microorganisms (GCM) 10K type strain sequencing project: providing services to taxonomists for standard genome sequencing and annotation.</title>
        <authorList>
            <consortium name="The Broad Institute Genomics Platform"/>
            <consortium name="The Broad Institute Genome Sequencing Center for Infectious Disease"/>
            <person name="Wu L."/>
            <person name="Ma J."/>
        </authorList>
    </citation>
    <scope>NUCLEOTIDE SEQUENCE [LARGE SCALE GENOMIC DNA]</scope>
    <source>
        <strain evidence="7">JCM 10696</strain>
    </source>
</reference>
<dbReference type="Gene3D" id="3.40.50.720">
    <property type="entry name" value="NAD(P)-binding Rossmann-like Domain"/>
    <property type="match status" value="1"/>
</dbReference>